<evidence type="ECO:0000313" key="2">
    <source>
        <dbReference type="Proteomes" id="UP000593580"/>
    </source>
</evidence>
<sequence>MAKFLERFDDFKECEIRSLEIISPTEMKMTLAVQDKARAYDWITINLLFSDVNDAQLVDENKLPYIDMSEGVSILHSEGLFAFAVGSYKSFSSSKDSSLFIICKNIKYSEGAF</sequence>
<protein>
    <submittedName>
        <fullName evidence="1">Uncharacterized protein</fullName>
    </submittedName>
</protein>
<keyword evidence="2" id="KW-1185">Reference proteome</keyword>
<reference evidence="1 2" key="1">
    <citation type="submission" date="2019-07" db="EMBL/GenBank/DDBJ databases">
        <title>Sulfurimonas paralvinellae sp. nov., a novel mesophilic, hydrogen- and sulfur-oxidizing chemolithoautotroph within the Epsilonproteo- bacteria isolated from a deep-sea hydrothermal vent polychaete nest, reclassification of Thiomicrospira denitrificans as Sulfurimonas denitrificans comb. nov. and emended description of the genus Sulfurimonas.</title>
        <authorList>
            <person name="Wang S."/>
            <person name="Jiang L."/>
            <person name="Shao Z."/>
        </authorList>
    </citation>
    <scope>NUCLEOTIDE SEQUENCE [LARGE SCALE GENOMIC DNA]</scope>
    <source>
        <strain evidence="1 2">GO25</strain>
    </source>
</reference>
<dbReference type="EMBL" id="CP041406">
    <property type="protein sequence ID" value="QOP46763.1"/>
    <property type="molecule type" value="Genomic_DNA"/>
</dbReference>
<dbReference type="KEGG" id="spal:FM071_10310"/>
<dbReference type="Proteomes" id="UP000593580">
    <property type="component" value="Chromosome"/>
</dbReference>
<evidence type="ECO:0000313" key="1">
    <source>
        <dbReference type="EMBL" id="QOP46763.1"/>
    </source>
</evidence>
<dbReference type="AlphaFoldDB" id="A0A7M1BAP1"/>
<name>A0A7M1BAP1_9BACT</name>
<proteinExistence type="predicted"/>
<organism evidence="1 2">
    <name type="scientific">Sulfurimonas paralvinellae</name>
    <dbReference type="NCBI Taxonomy" id="317658"/>
    <lineage>
        <taxon>Bacteria</taxon>
        <taxon>Pseudomonadati</taxon>
        <taxon>Campylobacterota</taxon>
        <taxon>Epsilonproteobacteria</taxon>
        <taxon>Campylobacterales</taxon>
        <taxon>Sulfurimonadaceae</taxon>
        <taxon>Sulfurimonas</taxon>
    </lineage>
</organism>
<accession>A0A7M1BAP1</accession>
<gene>
    <name evidence="1" type="ORF">FM071_10310</name>
</gene>